<reference evidence="3" key="3">
    <citation type="submission" date="2018-01" db="EMBL/GenBank/DDBJ databases">
        <authorList>
            <person name="Gaut B.S."/>
            <person name="Morton B.R."/>
            <person name="Clegg M.T."/>
            <person name="Duvall M.R."/>
        </authorList>
    </citation>
    <scope>NUCLEOTIDE SEQUENCE</scope>
    <source>
        <strain evidence="3">ATCC BAA-2683</strain>
    </source>
</reference>
<comment type="caution">
    <text evidence="2">The sequence shown here is derived from an EMBL/GenBank/DDBJ whole genome shotgun (WGS) entry which is preliminary data.</text>
</comment>
<reference evidence="2 4" key="1">
    <citation type="submission" date="2016-10" db="EMBL/GenBank/DDBJ databases">
        <title>Genome sequence of Mycobacterium talmonii.</title>
        <authorList>
            <person name="Greninger A.L."/>
            <person name="Elliott B."/>
            <person name="Vasireddy S."/>
            <person name="Vasireddy R."/>
        </authorList>
    </citation>
    <scope>NUCLEOTIDE SEQUENCE [LARGE SCALE GENOMIC DNA]</scope>
    <source>
        <strain evidence="2">MO-5499</strain>
        <strain evidence="4">NE-TNMC-100812</strain>
    </source>
</reference>
<dbReference type="Proteomes" id="UP000179734">
    <property type="component" value="Unassembled WGS sequence"/>
</dbReference>
<name>A0A1S1NQZ9_9MYCO</name>
<feature type="transmembrane region" description="Helical" evidence="1">
    <location>
        <begin position="36"/>
        <end position="58"/>
    </location>
</feature>
<keyword evidence="1" id="KW-0472">Membrane</keyword>
<feature type="transmembrane region" description="Helical" evidence="1">
    <location>
        <begin position="65"/>
        <end position="89"/>
    </location>
</feature>
<dbReference type="Proteomes" id="UP000238296">
    <property type="component" value="Unassembled WGS sequence"/>
</dbReference>
<accession>A0A1S1NQZ9</accession>
<evidence type="ECO:0000256" key="1">
    <source>
        <dbReference type="SAM" id="Phobius"/>
    </source>
</evidence>
<gene>
    <name evidence="2" type="ORF">BKN37_03610</name>
    <name evidence="3" type="ORF">C1Y40_05365</name>
</gene>
<evidence type="ECO:0000313" key="5">
    <source>
        <dbReference type="Proteomes" id="UP000238296"/>
    </source>
</evidence>
<reference evidence="3 5" key="2">
    <citation type="journal article" date="2017" name="Int. J. Syst. Evol. Microbiol.">
        <title>Mycobacterium talmoniae sp. nov., a slowly growing mycobacterium isolated from human respiratory samples.</title>
        <authorList>
            <person name="Davidson R.M."/>
            <person name="DeGroote M.A."/>
            <person name="Marola J.L."/>
            <person name="Buss S."/>
            <person name="Jones V."/>
            <person name="McNeil M.R."/>
            <person name="Freifeld A.G."/>
            <person name="Elaine Epperson L."/>
            <person name="Hasan N.A."/>
            <person name="Jackson M."/>
            <person name="Iwen P.C."/>
            <person name="Salfinger M."/>
            <person name="Strong M."/>
        </authorList>
    </citation>
    <scope>NUCLEOTIDE SEQUENCE [LARGE SCALE GENOMIC DNA]</scope>
    <source>
        <strain evidence="3 5">ATCC BAA-2683</strain>
    </source>
</reference>
<keyword evidence="1" id="KW-1133">Transmembrane helix</keyword>
<dbReference type="RefSeq" id="WP_071021601.1">
    <property type="nucleotide sequence ID" value="NZ_MLQM01000009.1"/>
</dbReference>
<dbReference type="EMBL" id="PPEA01000792">
    <property type="protein sequence ID" value="PQM44477.1"/>
    <property type="molecule type" value="Genomic_DNA"/>
</dbReference>
<proteinExistence type="predicted"/>
<sequence length="221" mass="22591">MTWPTAAVTVTAPPMWPAVSLAVGSVGLLLAGVPHYVGLIGAAAGGFGVAAGMVGVLLRGHRRPALAVSGITVSVLAVLSAGVMTFVYADLGERAGRSTTDTTSTQTVLRHELGVQIGTFSYQPSPKSTIVAATTSVPGGKLMVTLTNKLAVPRAFYVTIAAFENKGVQITSFTVDATLDADATRQVNAADRMTASEKTAERLTTATFTVLAASSAAVEKP</sequence>
<organism evidence="2 4">
    <name type="scientific">Mycobacterium talmoniae</name>
    <dbReference type="NCBI Taxonomy" id="1858794"/>
    <lineage>
        <taxon>Bacteria</taxon>
        <taxon>Bacillati</taxon>
        <taxon>Actinomycetota</taxon>
        <taxon>Actinomycetes</taxon>
        <taxon>Mycobacteriales</taxon>
        <taxon>Mycobacteriaceae</taxon>
        <taxon>Mycobacterium</taxon>
    </lineage>
</organism>
<dbReference type="AlphaFoldDB" id="A0A1S1NQZ9"/>
<keyword evidence="4" id="KW-1185">Reference proteome</keyword>
<keyword evidence="1" id="KW-0812">Transmembrane</keyword>
<dbReference type="EMBL" id="MLQM01000009">
    <property type="protein sequence ID" value="OHV06051.1"/>
    <property type="molecule type" value="Genomic_DNA"/>
</dbReference>
<evidence type="ECO:0000313" key="3">
    <source>
        <dbReference type="EMBL" id="PQM44477.1"/>
    </source>
</evidence>
<protein>
    <submittedName>
        <fullName evidence="2">Uncharacterized protein</fullName>
    </submittedName>
</protein>
<evidence type="ECO:0000313" key="4">
    <source>
        <dbReference type="Proteomes" id="UP000179734"/>
    </source>
</evidence>
<evidence type="ECO:0000313" key="2">
    <source>
        <dbReference type="EMBL" id="OHV06051.1"/>
    </source>
</evidence>